<keyword evidence="4" id="KW-1185">Reference proteome</keyword>
<dbReference type="OrthoDB" id="118896at2"/>
<evidence type="ECO:0000313" key="3">
    <source>
        <dbReference type="EMBL" id="RPE81915.1"/>
    </source>
</evidence>
<feature type="domain" description="DUF4136" evidence="2">
    <location>
        <begin position="28"/>
        <end position="186"/>
    </location>
</feature>
<keyword evidence="1" id="KW-0732">Signal</keyword>
<comment type="caution">
    <text evidence="3">The sequence shown here is derived from an EMBL/GenBank/DDBJ whole genome shotgun (WGS) entry which is preliminary data.</text>
</comment>
<dbReference type="InterPro" id="IPR025411">
    <property type="entry name" value="DUF4136"/>
</dbReference>
<gene>
    <name evidence="3" type="ORF">EDC50_1118</name>
</gene>
<evidence type="ECO:0000313" key="4">
    <source>
        <dbReference type="Proteomes" id="UP000269708"/>
    </source>
</evidence>
<evidence type="ECO:0000259" key="2">
    <source>
        <dbReference type="Pfam" id="PF13590"/>
    </source>
</evidence>
<name>A0A3N4VKG0_9GAMM</name>
<dbReference type="Pfam" id="PF13590">
    <property type="entry name" value="DUF4136"/>
    <property type="match status" value="1"/>
</dbReference>
<dbReference type="Gene3D" id="3.30.160.670">
    <property type="match status" value="1"/>
</dbReference>
<dbReference type="EMBL" id="RKQN01000001">
    <property type="protein sequence ID" value="RPE81915.1"/>
    <property type="molecule type" value="Genomic_DNA"/>
</dbReference>
<accession>A0A3N4VKG0</accession>
<proteinExistence type="predicted"/>
<evidence type="ECO:0000256" key="1">
    <source>
        <dbReference type="SAM" id="SignalP"/>
    </source>
</evidence>
<reference evidence="3 4" key="1">
    <citation type="submission" date="2018-11" db="EMBL/GenBank/DDBJ databases">
        <title>Genomic Encyclopedia of Type Strains, Phase IV (KMG-IV): sequencing the most valuable type-strain genomes for metagenomic binning, comparative biology and taxonomic classification.</title>
        <authorList>
            <person name="Goeker M."/>
        </authorList>
    </citation>
    <scope>NUCLEOTIDE SEQUENCE [LARGE SCALE GENOMIC DNA]</scope>
    <source>
        <strain evidence="3 4">DSM 25623</strain>
    </source>
</reference>
<dbReference type="Proteomes" id="UP000269708">
    <property type="component" value="Unassembled WGS sequence"/>
</dbReference>
<dbReference type="PROSITE" id="PS51257">
    <property type="entry name" value="PROKAR_LIPOPROTEIN"/>
    <property type="match status" value="1"/>
</dbReference>
<protein>
    <submittedName>
        <fullName evidence="3">Uncharacterized protein DUF4136</fullName>
    </submittedName>
</protein>
<dbReference type="AlphaFoldDB" id="A0A3N4VKG0"/>
<sequence length="199" mass="22697">MPRFFRSLRCLAVAPLLLLAACATGPRVRTDMDPEADFSRYRSWAFYQPLAMEESGYTSYLTERIRAAVRREMTARGYVHDERSPDLRINFQGVVREKTDVYTVPRTDIQYFYSYRARTYVGVPVWYDEAQVSHYREGTLTLDVVDAARNRLVWTGDAIGRVVQRTPQERAEAADQAVAAIFARYPFRAGGAAPAAPVR</sequence>
<organism evidence="3 4">
    <name type="scientific">Vulcaniibacterium tengchongense</name>
    <dbReference type="NCBI Taxonomy" id="1273429"/>
    <lineage>
        <taxon>Bacteria</taxon>
        <taxon>Pseudomonadati</taxon>
        <taxon>Pseudomonadota</taxon>
        <taxon>Gammaproteobacteria</taxon>
        <taxon>Lysobacterales</taxon>
        <taxon>Lysobacteraceae</taxon>
        <taxon>Vulcaniibacterium</taxon>
    </lineage>
</organism>
<feature type="chain" id="PRO_5018060806" evidence="1">
    <location>
        <begin position="26"/>
        <end position="199"/>
    </location>
</feature>
<feature type="signal peptide" evidence="1">
    <location>
        <begin position="1"/>
        <end position="25"/>
    </location>
</feature>